<gene>
    <name evidence="2" type="ORF">mMyoMyo1_012340</name>
</gene>
<dbReference type="AlphaFoldDB" id="A0A7J7VZC9"/>
<feature type="region of interest" description="Disordered" evidence="1">
    <location>
        <begin position="1"/>
        <end position="209"/>
    </location>
</feature>
<evidence type="ECO:0000313" key="2">
    <source>
        <dbReference type="EMBL" id="KAF6330350.1"/>
    </source>
</evidence>
<organism evidence="2 3">
    <name type="scientific">Myotis myotis</name>
    <name type="common">Greater mouse-eared bat</name>
    <name type="synonym">Vespertilio myotis</name>
    <dbReference type="NCBI Taxonomy" id="51298"/>
    <lineage>
        <taxon>Eukaryota</taxon>
        <taxon>Metazoa</taxon>
        <taxon>Chordata</taxon>
        <taxon>Craniata</taxon>
        <taxon>Vertebrata</taxon>
        <taxon>Euteleostomi</taxon>
        <taxon>Mammalia</taxon>
        <taxon>Eutheria</taxon>
        <taxon>Laurasiatheria</taxon>
        <taxon>Chiroptera</taxon>
        <taxon>Yangochiroptera</taxon>
        <taxon>Vespertilionidae</taxon>
        <taxon>Myotis</taxon>
    </lineage>
</organism>
<sequence length="209" mass="20730">MATARRLPPEVWAGGRAGRRPPQDGGNPGGRASGAGPAGRGGAAGSSGAAGWTRRTRTGSFPPPLLSSPAGGLMAEGSGSRWRDRVRAREGGEPEAPERALLPRLSGGVGGKTRPSLCAGTELERREAAPAPTAGWDVAGVGLWTPSPDPPSQGRGPGSGAAEAAGPLGAGRSVRARPAASTQTSRQRVGRIGGETPPGCRSGLGGKLS</sequence>
<keyword evidence="3" id="KW-1185">Reference proteome</keyword>
<feature type="compositionally biased region" description="Low complexity" evidence="1">
    <location>
        <begin position="160"/>
        <end position="172"/>
    </location>
</feature>
<dbReference type="EMBL" id="JABWUV010000009">
    <property type="protein sequence ID" value="KAF6330350.1"/>
    <property type="molecule type" value="Genomic_DNA"/>
</dbReference>
<evidence type="ECO:0000256" key="1">
    <source>
        <dbReference type="SAM" id="MobiDB-lite"/>
    </source>
</evidence>
<proteinExistence type="predicted"/>
<comment type="caution">
    <text evidence="2">The sequence shown here is derived from an EMBL/GenBank/DDBJ whole genome shotgun (WGS) entry which is preliminary data.</text>
</comment>
<evidence type="ECO:0000313" key="3">
    <source>
        <dbReference type="Proteomes" id="UP000527355"/>
    </source>
</evidence>
<name>A0A7J7VZC9_MYOMY</name>
<reference evidence="2 3" key="1">
    <citation type="journal article" date="2020" name="Nature">
        <title>Six reference-quality genomes reveal evolution of bat adaptations.</title>
        <authorList>
            <person name="Jebb D."/>
            <person name="Huang Z."/>
            <person name="Pippel M."/>
            <person name="Hughes G.M."/>
            <person name="Lavrichenko K."/>
            <person name="Devanna P."/>
            <person name="Winkler S."/>
            <person name="Jermiin L.S."/>
            <person name="Skirmuntt E.C."/>
            <person name="Katzourakis A."/>
            <person name="Burkitt-Gray L."/>
            <person name="Ray D.A."/>
            <person name="Sullivan K.A.M."/>
            <person name="Roscito J.G."/>
            <person name="Kirilenko B.M."/>
            <person name="Davalos L.M."/>
            <person name="Corthals A.P."/>
            <person name="Power M.L."/>
            <person name="Jones G."/>
            <person name="Ransome R.D."/>
            <person name="Dechmann D.K.N."/>
            <person name="Locatelli A.G."/>
            <person name="Puechmaille S.J."/>
            <person name="Fedrigo O."/>
            <person name="Jarvis E.D."/>
            <person name="Hiller M."/>
            <person name="Vernes S.C."/>
            <person name="Myers E.W."/>
            <person name="Teeling E.C."/>
        </authorList>
    </citation>
    <scope>NUCLEOTIDE SEQUENCE [LARGE SCALE GENOMIC DNA]</scope>
    <source>
        <strain evidence="2">MMyoMyo1</strain>
        <tissue evidence="2">Flight muscle</tissue>
    </source>
</reference>
<feature type="compositionally biased region" description="Basic and acidic residues" evidence="1">
    <location>
        <begin position="81"/>
        <end position="98"/>
    </location>
</feature>
<accession>A0A7J7VZC9</accession>
<dbReference type="Proteomes" id="UP000527355">
    <property type="component" value="Unassembled WGS sequence"/>
</dbReference>
<feature type="compositionally biased region" description="Gly residues" evidence="1">
    <location>
        <begin position="26"/>
        <end position="45"/>
    </location>
</feature>
<protein>
    <submittedName>
        <fullName evidence="2">Uncharacterized protein</fullName>
    </submittedName>
</protein>